<sequence length="235" mass="26544">MGKPRTLHCKAEKIHTSEQSKSVKNKNEPLDRDRIARAALALIDEQGIDQLSMRKLGSMLGVEAMALYHHFRNKAELLDGILDIVLEEVSARLTPDGTPLERVRRTFDGLRGISIEHPHAFLSMVSRRFRTPVSLQFYERLLQLFHEAGLTPEQSARYYRMMANFTTGAGLTEVGSRARQPDATPVILEDFNRPGEFPRITAAMPYLRVTEIGGIYQAGMDLLFAALQAELHSRR</sequence>
<evidence type="ECO:0000256" key="1">
    <source>
        <dbReference type="ARBA" id="ARBA00023015"/>
    </source>
</evidence>
<evidence type="ECO:0000256" key="2">
    <source>
        <dbReference type="ARBA" id="ARBA00023125"/>
    </source>
</evidence>
<accession>A0A4Y9STL6</accession>
<dbReference type="AlphaFoldDB" id="A0A4Y9STL6"/>
<keyword evidence="3" id="KW-0804">Transcription</keyword>
<evidence type="ECO:0000313" key="6">
    <source>
        <dbReference type="EMBL" id="TFW27983.1"/>
    </source>
</evidence>
<keyword evidence="1" id="KW-0805">Transcription regulation</keyword>
<proteinExistence type="predicted"/>
<keyword evidence="7" id="KW-1185">Reference proteome</keyword>
<evidence type="ECO:0000259" key="5">
    <source>
        <dbReference type="PROSITE" id="PS50977"/>
    </source>
</evidence>
<dbReference type="SUPFAM" id="SSF46689">
    <property type="entry name" value="Homeodomain-like"/>
    <property type="match status" value="1"/>
</dbReference>
<dbReference type="PRINTS" id="PR00455">
    <property type="entry name" value="HTHTETR"/>
</dbReference>
<evidence type="ECO:0000256" key="4">
    <source>
        <dbReference type="PROSITE-ProRule" id="PRU00335"/>
    </source>
</evidence>
<dbReference type="GO" id="GO:0000976">
    <property type="term" value="F:transcription cis-regulatory region binding"/>
    <property type="evidence" value="ECO:0007669"/>
    <property type="project" value="TreeGrafter"/>
</dbReference>
<keyword evidence="2 4" id="KW-0238">DNA-binding</keyword>
<dbReference type="GO" id="GO:0003700">
    <property type="term" value="F:DNA-binding transcription factor activity"/>
    <property type="evidence" value="ECO:0007669"/>
    <property type="project" value="TreeGrafter"/>
</dbReference>
<comment type="caution">
    <text evidence="6">The sequence shown here is derived from an EMBL/GenBank/DDBJ whole genome shotgun (WGS) entry which is preliminary data.</text>
</comment>
<dbReference type="GO" id="GO:0045892">
    <property type="term" value="P:negative regulation of DNA-templated transcription"/>
    <property type="evidence" value="ECO:0007669"/>
    <property type="project" value="InterPro"/>
</dbReference>
<feature type="DNA-binding region" description="H-T-H motif" evidence="4">
    <location>
        <begin position="52"/>
        <end position="71"/>
    </location>
</feature>
<evidence type="ECO:0000313" key="7">
    <source>
        <dbReference type="Proteomes" id="UP000297729"/>
    </source>
</evidence>
<dbReference type="Proteomes" id="UP000297729">
    <property type="component" value="Unassembled WGS sequence"/>
</dbReference>
<protein>
    <submittedName>
        <fullName evidence="6">TetR/AcrR family transcriptional regulator</fullName>
    </submittedName>
</protein>
<name>A0A4Y9STL6_9BURK</name>
<dbReference type="OrthoDB" id="5293507at2"/>
<dbReference type="InterPro" id="IPR004111">
    <property type="entry name" value="Repressor_TetR_C"/>
</dbReference>
<dbReference type="PANTHER" id="PTHR30055:SF234">
    <property type="entry name" value="HTH-TYPE TRANSCRIPTIONAL REGULATOR BETI"/>
    <property type="match status" value="1"/>
</dbReference>
<dbReference type="PANTHER" id="PTHR30055">
    <property type="entry name" value="HTH-TYPE TRANSCRIPTIONAL REGULATOR RUTR"/>
    <property type="match status" value="1"/>
</dbReference>
<feature type="domain" description="HTH tetR-type" evidence="5">
    <location>
        <begin position="29"/>
        <end position="89"/>
    </location>
</feature>
<organism evidence="6 7">
    <name type="scientific">Duganella callida</name>
    <dbReference type="NCBI Taxonomy" id="2561932"/>
    <lineage>
        <taxon>Bacteria</taxon>
        <taxon>Pseudomonadati</taxon>
        <taxon>Pseudomonadota</taxon>
        <taxon>Betaproteobacteria</taxon>
        <taxon>Burkholderiales</taxon>
        <taxon>Oxalobacteraceae</taxon>
        <taxon>Telluria group</taxon>
        <taxon>Duganella</taxon>
    </lineage>
</organism>
<dbReference type="PROSITE" id="PS50977">
    <property type="entry name" value="HTH_TETR_2"/>
    <property type="match status" value="1"/>
</dbReference>
<evidence type="ECO:0000256" key="3">
    <source>
        <dbReference type="ARBA" id="ARBA00023163"/>
    </source>
</evidence>
<dbReference type="Pfam" id="PF02909">
    <property type="entry name" value="TetR_C_1"/>
    <property type="match status" value="1"/>
</dbReference>
<dbReference type="InterPro" id="IPR001647">
    <property type="entry name" value="HTH_TetR"/>
</dbReference>
<reference evidence="6 7" key="1">
    <citation type="submission" date="2019-03" db="EMBL/GenBank/DDBJ databases">
        <title>Draft Genome Sequence of Duganella callidus sp. nov., a Novel Duganella Species Isolated from Cultivated Soil.</title>
        <authorList>
            <person name="Raths R."/>
            <person name="Peta V."/>
            <person name="Bucking H."/>
        </authorList>
    </citation>
    <scope>NUCLEOTIDE SEQUENCE [LARGE SCALE GENOMIC DNA]</scope>
    <source>
        <strain evidence="6 7">DN04</strain>
    </source>
</reference>
<dbReference type="Pfam" id="PF00440">
    <property type="entry name" value="TetR_N"/>
    <property type="match status" value="1"/>
</dbReference>
<dbReference type="EMBL" id="SPVG01000060">
    <property type="protein sequence ID" value="TFW27983.1"/>
    <property type="molecule type" value="Genomic_DNA"/>
</dbReference>
<gene>
    <name evidence="6" type="ORF">E4L98_06125</name>
</gene>
<dbReference type="InterPro" id="IPR050109">
    <property type="entry name" value="HTH-type_TetR-like_transc_reg"/>
</dbReference>
<dbReference type="InterPro" id="IPR036271">
    <property type="entry name" value="Tet_transcr_reg_TetR-rel_C_sf"/>
</dbReference>
<dbReference type="InterPro" id="IPR009057">
    <property type="entry name" value="Homeodomain-like_sf"/>
</dbReference>
<dbReference type="SUPFAM" id="SSF48498">
    <property type="entry name" value="Tetracyclin repressor-like, C-terminal domain"/>
    <property type="match status" value="1"/>
</dbReference>
<dbReference type="Gene3D" id="1.10.357.10">
    <property type="entry name" value="Tetracycline Repressor, domain 2"/>
    <property type="match status" value="1"/>
</dbReference>